<evidence type="ECO:0000313" key="2">
    <source>
        <dbReference type="Proteomes" id="UP000315295"/>
    </source>
</evidence>
<gene>
    <name evidence="1" type="ORF">C1H46_005499</name>
</gene>
<protein>
    <submittedName>
        <fullName evidence="1">Uncharacterized protein</fullName>
    </submittedName>
</protein>
<proteinExistence type="predicted"/>
<sequence>MHQCHEIVHSPSSGKRRLKMFIKEERGDVDGDGTEMKWRWRERWNREEDGEIWREWNLKGWRKGKAAAAMILQFCLSYD</sequence>
<keyword evidence="2" id="KW-1185">Reference proteome</keyword>
<dbReference type="EMBL" id="VIEB01000063">
    <property type="protein sequence ID" value="TQE08885.1"/>
    <property type="molecule type" value="Genomic_DNA"/>
</dbReference>
<comment type="caution">
    <text evidence="1">The sequence shown here is derived from an EMBL/GenBank/DDBJ whole genome shotgun (WGS) entry which is preliminary data.</text>
</comment>
<evidence type="ECO:0000313" key="1">
    <source>
        <dbReference type="EMBL" id="TQE08885.1"/>
    </source>
</evidence>
<name>A0A540NCV9_MALBA</name>
<reference evidence="1 2" key="1">
    <citation type="journal article" date="2019" name="G3 (Bethesda)">
        <title>Sequencing of a Wild Apple (Malus baccata) Genome Unravels the Differences Between Cultivated and Wild Apple Species Regarding Disease Resistance and Cold Tolerance.</title>
        <authorList>
            <person name="Chen X."/>
        </authorList>
    </citation>
    <scope>NUCLEOTIDE SEQUENCE [LARGE SCALE GENOMIC DNA]</scope>
    <source>
        <strain evidence="2">cv. Shandingzi</strain>
        <tissue evidence="1">Leaves</tissue>
    </source>
</reference>
<organism evidence="1 2">
    <name type="scientific">Malus baccata</name>
    <name type="common">Siberian crab apple</name>
    <name type="synonym">Pyrus baccata</name>
    <dbReference type="NCBI Taxonomy" id="106549"/>
    <lineage>
        <taxon>Eukaryota</taxon>
        <taxon>Viridiplantae</taxon>
        <taxon>Streptophyta</taxon>
        <taxon>Embryophyta</taxon>
        <taxon>Tracheophyta</taxon>
        <taxon>Spermatophyta</taxon>
        <taxon>Magnoliopsida</taxon>
        <taxon>eudicotyledons</taxon>
        <taxon>Gunneridae</taxon>
        <taxon>Pentapetalae</taxon>
        <taxon>rosids</taxon>
        <taxon>fabids</taxon>
        <taxon>Rosales</taxon>
        <taxon>Rosaceae</taxon>
        <taxon>Amygdaloideae</taxon>
        <taxon>Maleae</taxon>
        <taxon>Malus</taxon>
    </lineage>
</organism>
<dbReference type="AlphaFoldDB" id="A0A540NCV9"/>
<accession>A0A540NCV9</accession>
<dbReference type="Proteomes" id="UP000315295">
    <property type="component" value="Unassembled WGS sequence"/>
</dbReference>